<accession>A0A850ESV4</accession>
<gene>
    <name evidence="2" type="ORF">HPT30_28365</name>
</gene>
<dbReference type="InterPro" id="IPR009091">
    <property type="entry name" value="RCC1/BLIP-II"/>
</dbReference>
<evidence type="ECO:0000313" key="3">
    <source>
        <dbReference type="Proteomes" id="UP000564806"/>
    </source>
</evidence>
<sequence>MDNLVTESPVLRVGRSLLTVWEWNSPADSETGYTTLPAAVKVPGLSGIKWVGSESYHAALKDNGTLWVWGTGGQEDNTGLPKTPTPVSSLYNVKSVVFNGDSLVALTNSGAVWSSVGGWKSSDSGVPGYPIKLQKMSSQSGIISIETNGMFNLVQNQKGEYWIWRAGSNQKLLQKIISLSNIARLELNLDGFAAVRKDGTVWTWGYKYAADGQLSFTQPRQIKGLHAPVSFATGENSKYAVLKDGTVAAWGTNMFGQLGISALDSRPFTVSPLLKPVTLIIDGQTVEPLQPPVFKEGRVLVPLRDVAQSLGYTIGSVGGIMTLTKDGNVVALQDGNYELGNGRILPMGEGIKVSYTSMVPAAQLAQALGFATRWEGSLYSLTLQSKQENMINLIQQ</sequence>
<dbReference type="RefSeq" id="WP_175374603.1">
    <property type="nucleotide sequence ID" value="NZ_JABWCS010000221.1"/>
</dbReference>
<dbReference type="SUPFAM" id="SSF55383">
    <property type="entry name" value="Copper amine oxidase, domain N"/>
    <property type="match status" value="1"/>
</dbReference>
<dbReference type="SUPFAM" id="SSF50985">
    <property type="entry name" value="RCC1/BLIP-II"/>
    <property type="match status" value="1"/>
</dbReference>
<dbReference type="InterPro" id="IPR036582">
    <property type="entry name" value="Mao_N_sf"/>
</dbReference>
<protein>
    <recommendedName>
        <fullName evidence="1">Copper amine oxidase-like N-terminal domain-containing protein</fullName>
    </recommendedName>
</protein>
<dbReference type="Pfam" id="PF07833">
    <property type="entry name" value="Cu_amine_oxidN1"/>
    <property type="match status" value="1"/>
</dbReference>
<dbReference type="InterPro" id="IPR051553">
    <property type="entry name" value="Ran_GTPase-activating"/>
</dbReference>
<dbReference type="EMBL" id="JABWCS010000221">
    <property type="protein sequence ID" value="NUU64273.1"/>
    <property type="molecule type" value="Genomic_DNA"/>
</dbReference>
<dbReference type="Gene3D" id="2.130.10.30">
    <property type="entry name" value="Regulator of chromosome condensation 1/beta-lactamase-inhibitor protein II"/>
    <property type="match status" value="2"/>
</dbReference>
<evidence type="ECO:0000313" key="2">
    <source>
        <dbReference type="EMBL" id="NUU64273.1"/>
    </source>
</evidence>
<reference evidence="2" key="1">
    <citation type="submission" date="2020-06" db="EMBL/GenBank/DDBJ databases">
        <title>Paenibacillus sp. nov., isolated from soil.</title>
        <authorList>
            <person name="Seo Y.L."/>
        </authorList>
    </citation>
    <scope>NUCLEOTIDE SEQUENCE [LARGE SCALE GENOMIC DNA]</scope>
    <source>
        <strain evidence="2">JW14</strain>
    </source>
</reference>
<dbReference type="InterPro" id="IPR000408">
    <property type="entry name" value="Reg_chr_condens"/>
</dbReference>
<dbReference type="PROSITE" id="PS50012">
    <property type="entry name" value="RCC1_3"/>
    <property type="match status" value="1"/>
</dbReference>
<organism evidence="2 3">
    <name type="scientific">Paenibacillus agri</name>
    <dbReference type="NCBI Taxonomy" id="2744309"/>
    <lineage>
        <taxon>Bacteria</taxon>
        <taxon>Bacillati</taxon>
        <taxon>Bacillota</taxon>
        <taxon>Bacilli</taxon>
        <taxon>Bacillales</taxon>
        <taxon>Paenibacillaceae</taxon>
        <taxon>Paenibacillus</taxon>
    </lineage>
</organism>
<evidence type="ECO:0000259" key="1">
    <source>
        <dbReference type="Pfam" id="PF07833"/>
    </source>
</evidence>
<dbReference type="PANTHER" id="PTHR45982">
    <property type="entry name" value="REGULATOR OF CHROMOSOME CONDENSATION"/>
    <property type="match status" value="1"/>
</dbReference>
<proteinExistence type="predicted"/>
<comment type="caution">
    <text evidence="2">The sequence shown here is derived from an EMBL/GenBank/DDBJ whole genome shotgun (WGS) entry which is preliminary data.</text>
</comment>
<name>A0A850ESV4_9BACL</name>
<feature type="domain" description="Copper amine oxidase-like N-terminal" evidence="1">
    <location>
        <begin position="281"/>
        <end position="378"/>
    </location>
</feature>
<dbReference type="AlphaFoldDB" id="A0A850ESV4"/>
<keyword evidence="3" id="KW-1185">Reference proteome</keyword>
<dbReference type="Proteomes" id="UP000564806">
    <property type="component" value="Unassembled WGS sequence"/>
</dbReference>
<dbReference type="PANTHER" id="PTHR45982:SF1">
    <property type="entry name" value="REGULATOR OF CHROMOSOME CONDENSATION"/>
    <property type="match status" value="1"/>
</dbReference>
<dbReference type="InterPro" id="IPR012854">
    <property type="entry name" value="Cu_amine_oxidase-like_N"/>
</dbReference>